<evidence type="ECO:0000256" key="1">
    <source>
        <dbReference type="SAM" id="MobiDB-lite"/>
    </source>
</evidence>
<name>A0AA37BVU3_9ACTN</name>
<sequence>MPSRSIWLFSRRQYPHQVVLYIVTVPDMSRRSSIALPCTRTGTRGELRRAEAPGGNGSNVAESDGIPAGVVHHTLGSCDQYDRKPSLWTAPNAHPGEPGSMAG</sequence>
<feature type="region of interest" description="Disordered" evidence="1">
    <location>
        <begin position="82"/>
        <end position="103"/>
    </location>
</feature>
<dbReference type="EMBL" id="BNDZ01000005">
    <property type="protein sequence ID" value="GHI45787.1"/>
    <property type="molecule type" value="Genomic_DNA"/>
</dbReference>
<reference evidence="2" key="1">
    <citation type="submission" date="2022-09" db="EMBL/GenBank/DDBJ databases">
        <title>Whole genome shotgun sequence of Streptomyces albidoflavus NBRC 12854.</title>
        <authorList>
            <person name="Komaki H."/>
            <person name="Tamura T."/>
        </authorList>
    </citation>
    <scope>NUCLEOTIDE SEQUENCE</scope>
    <source>
        <strain evidence="2">NBRC 12854</strain>
    </source>
</reference>
<protein>
    <submittedName>
        <fullName evidence="2">Uncharacterized protein</fullName>
    </submittedName>
</protein>
<evidence type="ECO:0000313" key="2">
    <source>
        <dbReference type="EMBL" id="GHI45787.1"/>
    </source>
</evidence>
<evidence type="ECO:0000313" key="3">
    <source>
        <dbReference type="Proteomes" id="UP001051844"/>
    </source>
</evidence>
<gene>
    <name evidence="2" type="ORF">ScoT_19610</name>
</gene>
<organism evidence="2 3">
    <name type="scientific">Streptomyces albidoflavus</name>
    <dbReference type="NCBI Taxonomy" id="1886"/>
    <lineage>
        <taxon>Bacteria</taxon>
        <taxon>Bacillati</taxon>
        <taxon>Actinomycetota</taxon>
        <taxon>Actinomycetes</taxon>
        <taxon>Kitasatosporales</taxon>
        <taxon>Streptomycetaceae</taxon>
        <taxon>Streptomyces</taxon>
        <taxon>Streptomyces albidoflavus group</taxon>
    </lineage>
</organism>
<feature type="region of interest" description="Disordered" evidence="1">
    <location>
        <begin position="47"/>
        <end position="66"/>
    </location>
</feature>
<proteinExistence type="predicted"/>
<accession>A0AA37BVU3</accession>
<dbReference type="AlphaFoldDB" id="A0AA37BVU3"/>
<comment type="caution">
    <text evidence="2">The sequence shown here is derived from an EMBL/GenBank/DDBJ whole genome shotgun (WGS) entry which is preliminary data.</text>
</comment>
<dbReference type="Proteomes" id="UP001051844">
    <property type="component" value="Unassembled WGS sequence"/>
</dbReference>